<dbReference type="PANTHER" id="PTHR10430">
    <property type="entry name" value="PEROXIREDOXIN"/>
    <property type="match status" value="1"/>
</dbReference>
<dbReference type="GO" id="GO:0005737">
    <property type="term" value="C:cytoplasm"/>
    <property type="evidence" value="ECO:0007669"/>
    <property type="project" value="TreeGrafter"/>
</dbReference>
<proteinExistence type="predicted"/>
<keyword evidence="1" id="KW-0575">Peroxidase</keyword>
<keyword evidence="2" id="KW-0049">Antioxidant</keyword>
<sequence length="96" mass="10596">MPAWKENISVGDEVLLLADGNGDGEFPCTLGMELDLRDKPAGLGVRSRRYAMLAEDGSSRSSTWRRVQEACPFIMLLVVEMQLVVKFDFLLFAASG</sequence>
<protein>
    <submittedName>
        <fullName evidence="4">Uncharacterized protein</fullName>
    </submittedName>
</protein>
<dbReference type="GO" id="GO:0008379">
    <property type="term" value="F:thioredoxin peroxidase activity"/>
    <property type="evidence" value="ECO:0007669"/>
    <property type="project" value="InterPro"/>
</dbReference>
<dbReference type="PANTHER" id="PTHR10430:SF16">
    <property type="entry name" value="PEROXIREDOXIN-5, MITOCHONDRIAL"/>
    <property type="match status" value="1"/>
</dbReference>
<accession>A0A8K0ISY4</accession>
<dbReference type="Gene3D" id="3.40.30.10">
    <property type="entry name" value="Glutaredoxin"/>
    <property type="match status" value="1"/>
</dbReference>
<dbReference type="OrthoDB" id="1882547at2759"/>
<dbReference type="GO" id="GO:0034599">
    <property type="term" value="P:cellular response to oxidative stress"/>
    <property type="evidence" value="ECO:0007669"/>
    <property type="project" value="InterPro"/>
</dbReference>
<organism evidence="4 5">
    <name type="scientific">Cocos nucifera</name>
    <name type="common">Coconut palm</name>
    <dbReference type="NCBI Taxonomy" id="13894"/>
    <lineage>
        <taxon>Eukaryota</taxon>
        <taxon>Viridiplantae</taxon>
        <taxon>Streptophyta</taxon>
        <taxon>Embryophyta</taxon>
        <taxon>Tracheophyta</taxon>
        <taxon>Spermatophyta</taxon>
        <taxon>Magnoliopsida</taxon>
        <taxon>Liliopsida</taxon>
        <taxon>Arecaceae</taxon>
        <taxon>Arecoideae</taxon>
        <taxon>Cocoseae</taxon>
        <taxon>Attaleinae</taxon>
        <taxon>Cocos</taxon>
    </lineage>
</organism>
<dbReference type="GO" id="GO:0042744">
    <property type="term" value="P:hydrogen peroxide catabolic process"/>
    <property type="evidence" value="ECO:0007669"/>
    <property type="project" value="TreeGrafter"/>
</dbReference>
<evidence type="ECO:0000256" key="2">
    <source>
        <dbReference type="ARBA" id="ARBA00022862"/>
    </source>
</evidence>
<dbReference type="AlphaFoldDB" id="A0A8K0ISY4"/>
<comment type="caution">
    <text evidence="4">The sequence shown here is derived from an EMBL/GenBank/DDBJ whole genome shotgun (WGS) entry which is preliminary data.</text>
</comment>
<evidence type="ECO:0000256" key="3">
    <source>
        <dbReference type="ARBA" id="ARBA00023002"/>
    </source>
</evidence>
<dbReference type="GO" id="GO:0045454">
    <property type="term" value="P:cell redox homeostasis"/>
    <property type="evidence" value="ECO:0007669"/>
    <property type="project" value="TreeGrafter"/>
</dbReference>
<dbReference type="InterPro" id="IPR037944">
    <property type="entry name" value="PRX5-like"/>
</dbReference>
<reference evidence="4" key="1">
    <citation type="journal article" date="2017" name="Gigascience">
        <title>The genome draft of coconut (Cocos nucifera).</title>
        <authorList>
            <person name="Xiao Y."/>
            <person name="Xu P."/>
            <person name="Fan H."/>
            <person name="Baudouin L."/>
            <person name="Xia W."/>
            <person name="Bocs S."/>
            <person name="Xu J."/>
            <person name="Li Q."/>
            <person name="Guo A."/>
            <person name="Zhou L."/>
            <person name="Li J."/>
            <person name="Wu Y."/>
            <person name="Ma Z."/>
            <person name="Armero A."/>
            <person name="Issali A.E."/>
            <person name="Liu N."/>
            <person name="Peng M."/>
            <person name="Yang Y."/>
        </authorList>
    </citation>
    <scope>NUCLEOTIDE SEQUENCE</scope>
    <source>
        <tissue evidence="4">Spear leaf of Hainan Tall coconut</tissue>
    </source>
</reference>
<keyword evidence="3" id="KW-0560">Oxidoreductase</keyword>
<gene>
    <name evidence="4" type="ORF">COCNU_13G004420</name>
</gene>
<evidence type="ECO:0000313" key="5">
    <source>
        <dbReference type="Proteomes" id="UP000797356"/>
    </source>
</evidence>
<keyword evidence="5" id="KW-1185">Reference proteome</keyword>
<dbReference type="EMBL" id="CM017884">
    <property type="protein sequence ID" value="KAG1366652.1"/>
    <property type="molecule type" value="Genomic_DNA"/>
</dbReference>
<evidence type="ECO:0000256" key="1">
    <source>
        <dbReference type="ARBA" id="ARBA00022559"/>
    </source>
</evidence>
<name>A0A8K0ISY4_COCNU</name>
<evidence type="ECO:0000313" key="4">
    <source>
        <dbReference type="EMBL" id="KAG1366652.1"/>
    </source>
</evidence>
<reference evidence="4" key="2">
    <citation type="submission" date="2019-07" db="EMBL/GenBank/DDBJ databases">
        <authorList>
            <person name="Yang Y."/>
            <person name="Bocs S."/>
            <person name="Baudouin L."/>
        </authorList>
    </citation>
    <scope>NUCLEOTIDE SEQUENCE</scope>
    <source>
        <tissue evidence="4">Spear leaf of Hainan Tall coconut</tissue>
    </source>
</reference>
<dbReference type="Proteomes" id="UP000797356">
    <property type="component" value="Chromosome 13"/>
</dbReference>